<dbReference type="SUPFAM" id="SSF52540">
    <property type="entry name" value="P-loop containing nucleoside triphosphate hydrolases"/>
    <property type="match status" value="1"/>
</dbReference>
<dbReference type="Proteomes" id="UP001276659">
    <property type="component" value="Unassembled WGS sequence"/>
</dbReference>
<dbReference type="Gene3D" id="3.40.50.300">
    <property type="entry name" value="P-loop containing nucleotide triphosphate hydrolases"/>
    <property type="match status" value="1"/>
</dbReference>
<dbReference type="Gene3D" id="1.25.40.20">
    <property type="entry name" value="Ankyrin repeat-containing domain"/>
    <property type="match status" value="1"/>
</dbReference>
<organism evidence="5 6">
    <name type="scientific">Lepraria neglecta</name>
    <dbReference type="NCBI Taxonomy" id="209136"/>
    <lineage>
        <taxon>Eukaryota</taxon>
        <taxon>Fungi</taxon>
        <taxon>Dikarya</taxon>
        <taxon>Ascomycota</taxon>
        <taxon>Pezizomycotina</taxon>
        <taxon>Lecanoromycetes</taxon>
        <taxon>OSLEUM clade</taxon>
        <taxon>Lecanoromycetidae</taxon>
        <taxon>Lecanorales</taxon>
        <taxon>Lecanorineae</taxon>
        <taxon>Stereocaulaceae</taxon>
        <taxon>Lepraria</taxon>
    </lineage>
</organism>
<evidence type="ECO:0000259" key="4">
    <source>
        <dbReference type="Pfam" id="PF25053"/>
    </source>
</evidence>
<evidence type="ECO:0000313" key="5">
    <source>
        <dbReference type="EMBL" id="KAK3176901.1"/>
    </source>
</evidence>
<evidence type="ECO:0000256" key="2">
    <source>
        <dbReference type="SAM" id="MobiDB-lite"/>
    </source>
</evidence>
<proteinExistence type="predicted"/>
<comment type="caution">
    <text evidence="5">The sequence shown here is derived from an EMBL/GenBank/DDBJ whole genome shotgun (WGS) entry which is preliminary data.</text>
</comment>
<evidence type="ECO:0008006" key="7">
    <source>
        <dbReference type="Google" id="ProtNLM"/>
    </source>
</evidence>
<keyword evidence="1" id="KW-0677">Repeat</keyword>
<dbReference type="InterPro" id="IPR056693">
    <property type="entry name" value="DUF7791"/>
</dbReference>
<dbReference type="PANTHER" id="PTHR10039:SF5">
    <property type="entry name" value="NACHT DOMAIN-CONTAINING PROTEIN"/>
    <property type="match status" value="1"/>
</dbReference>
<dbReference type="Pfam" id="PF24883">
    <property type="entry name" value="NPHP3_N"/>
    <property type="match status" value="1"/>
</dbReference>
<dbReference type="Pfam" id="PF25053">
    <property type="entry name" value="DUF7791"/>
    <property type="match status" value="1"/>
</dbReference>
<accession>A0AAD9ZEK5</accession>
<feature type="domain" description="Nephrocystin 3-like N-terminal" evidence="3">
    <location>
        <begin position="207"/>
        <end position="391"/>
    </location>
</feature>
<dbReference type="AlphaFoldDB" id="A0AAD9ZEK5"/>
<sequence length="1036" mass="115097">MVNRHGLSELYSPPDGNMIAHIIFVHGLFGHPQKTWTAGGTGEGSHDANGSSSKGIGDGSVFWPQKLLPAVIPDAKISTFGYDADVDGFFTSASKNTIDQHAQNLLSDLADLRPSPEDVVNAKSAKIGNGNEEVSSIPADHSNMTKFGSPNDVGFKRVSAQLRRWLEVIRSHNTKIPTQDREDCLDSLNDRMTRARIAEVHEAHEKTFHWLFDPSIVSFSEWLSEESSKKRPIYWVQGKPGSGKSTLMKFAMCDRRMAELLASSGHPHWNFAAFFFHDRGSEVQKTLGGMLQELLHSVLGQIPALSQFIIPCYLELVRSQRTRAPNWDAETLKTALFSIIGQRKVHLQLFLLLDALDEHHGDNDLLASFLKKLVDKADGDRVTLKVCLASRSWTVFQQHFGACPGFAIHDHTRQDISTYIKARLEPSRAVDEPHTDQSGRRRVVDLVADKALGVFIWVRLVVDLLSKGVRDGTPYSALEEQVNKIPQELKDLYADTLRRIEPEYSSEAYIMLQIALCSLVPLPLQTFMASVDVNFLGADIAHRATDITTMEGLSHDSTVRLQSRLESRSGGLLEAVSMAVPDESAQAELPHLVVQFIHQTVKEYVQESPRGLGLTQVSPKTLDQNGYDSLLKACAGSTDEWVSHVKKDVFAYARSAARKYKEPDGAFNIKWKENLALAQIVQDVESAMGPVGPIGMEWFLRQQQGSFFKALQSDLSLSLSSNYESVLVRSVLLRLGVAMDFPEIVLLRDTRSIELFELMHIAAAAPSITTVVRDPDYERTILCLAGMGCPIDTLGSWVLKQTNSSQEIDKDLGVTPLAQVLLMKEADKEKARLSIAKTLLALGADAKFNLRLLYPERARPLLKGWGHFFEYSLLQYAVCHESAAFVGLLLQHGAYSDHIKNQCWDLFRVAEIRKDPSVTQALLDFGLERPEGKCMFSNPPSIKEALVVPSHVAAASTGSLFSASLFSIHDWDDTPLYFHDWQPPGTNTTPSHVAAAYTGSHFSASLSSIHNRDDTPLYCHHWQPPVTNTTPATTYR</sequence>
<evidence type="ECO:0000256" key="1">
    <source>
        <dbReference type="ARBA" id="ARBA00022737"/>
    </source>
</evidence>
<reference evidence="5" key="1">
    <citation type="submission" date="2022-11" db="EMBL/GenBank/DDBJ databases">
        <title>Chromosomal genome sequence assembly and mating type (MAT) locus characterization of the leprose asexual lichenized fungus Lepraria neglecta (Nyl.) Erichsen.</title>
        <authorList>
            <person name="Allen J.L."/>
            <person name="Pfeffer B."/>
        </authorList>
    </citation>
    <scope>NUCLEOTIDE SEQUENCE</scope>
    <source>
        <strain evidence="5">Allen 5258</strain>
    </source>
</reference>
<dbReference type="SUPFAM" id="SSF48403">
    <property type="entry name" value="Ankyrin repeat"/>
    <property type="match status" value="1"/>
</dbReference>
<feature type="domain" description="DUF7791" evidence="4">
    <location>
        <begin position="499"/>
        <end position="607"/>
    </location>
</feature>
<protein>
    <recommendedName>
        <fullName evidence="7">NACHT domain-containing protein</fullName>
    </recommendedName>
</protein>
<dbReference type="PANTHER" id="PTHR10039">
    <property type="entry name" value="AMELOGENIN"/>
    <property type="match status" value="1"/>
</dbReference>
<feature type="region of interest" description="Disordered" evidence="2">
    <location>
        <begin position="36"/>
        <end position="55"/>
    </location>
</feature>
<keyword evidence="6" id="KW-1185">Reference proteome</keyword>
<name>A0AAD9ZEK5_9LECA</name>
<evidence type="ECO:0000313" key="6">
    <source>
        <dbReference type="Proteomes" id="UP001276659"/>
    </source>
</evidence>
<dbReference type="InterPro" id="IPR056884">
    <property type="entry name" value="NPHP3-like_N"/>
</dbReference>
<evidence type="ECO:0000259" key="3">
    <source>
        <dbReference type="Pfam" id="PF24883"/>
    </source>
</evidence>
<dbReference type="InterPro" id="IPR036770">
    <property type="entry name" value="Ankyrin_rpt-contain_sf"/>
</dbReference>
<dbReference type="EMBL" id="JASNWA010000004">
    <property type="protein sequence ID" value="KAK3176901.1"/>
    <property type="molecule type" value="Genomic_DNA"/>
</dbReference>
<dbReference type="InterPro" id="IPR027417">
    <property type="entry name" value="P-loop_NTPase"/>
</dbReference>
<gene>
    <name evidence="5" type="ORF">OEA41_008227</name>
</gene>